<evidence type="ECO:0000313" key="2">
    <source>
        <dbReference type="EMBL" id="VTZ60151.1"/>
    </source>
</evidence>
<evidence type="ECO:0000256" key="1">
    <source>
        <dbReference type="SAM" id="MobiDB-lite"/>
    </source>
</evidence>
<feature type="compositionally biased region" description="Polar residues" evidence="1">
    <location>
        <begin position="20"/>
        <end position="30"/>
    </location>
</feature>
<reference evidence="2" key="1">
    <citation type="submission" date="2019-06" db="EMBL/GenBank/DDBJ databases">
        <authorList>
            <person name="Le Quere A."/>
            <person name="Colella S."/>
        </authorList>
    </citation>
    <scope>NUCLEOTIDE SEQUENCE</scope>
    <source>
        <strain evidence="2">EmedicaeMD41</strain>
    </source>
</reference>
<protein>
    <submittedName>
        <fullName evidence="2">Uncharacterized protein</fullName>
    </submittedName>
</protein>
<proteinExistence type="predicted"/>
<sequence>MGLSLPGLFSKDRNYSWNGIASDPQGNTNLKPRPPALLAAGSGSTVERLRIVSLSLKP</sequence>
<gene>
    <name evidence="2" type="ORF">EMEDMD4_1330029</name>
</gene>
<dbReference type="Proteomes" id="UP000507954">
    <property type="component" value="Unassembled WGS sequence"/>
</dbReference>
<accession>A0A508WWW2</accession>
<feature type="region of interest" description="Disordered" evidence="1">
    <location>
        <begin position="20"/>
        <end position="39"/>
    </location>
</feature>
<dbReference type="AlphaFoldDB" id="A0A508WWW2"/>
<name>A0A508WWW2_9HYPH</name>
<dbReference type="EMBL" id="CABFNB010000039">
    <property type="protein sequence ID" value="VTZ60151.1"/>
    <property type="molecule type" value="Genomic_DNA"/>
</dbReference>
<organism evidence="2">
    <name type="scientific">Sinorhizobium medicae</name>
    <dbReference type="NCBI Taxonomy" id="110321"/>
    <lineage>
        <taxon>Bacteria</taxon>
        <taxon>Pseudomonadati</taxon>
        <taxon>Pseudomonadota</taxon>
        <taxon>Alphaproteobacteria</taxon>
        <taxon>Hyphomicrobiales</taxon>
        <taxon>Rhizobiaceae</taxon>
        <taxon>Sinorhizobium/Ensifer group</taxon>
        <taxon>Sinorhizobium</taxon>
    </lineage>
</organism>